<evidence type="ECO:0000313" key="2">
    <source>
        <dbReference type="Proteomes" id="UP000295717"/>
    </source>
</evidence>
<dbReference type="CDD" id="cd02440">
    <property type="entry name" value="AdoMet_MTases"/>
    <property type="match status" value="1"/>
</dbReference>
<gene>
    <name evidence="1" type="ORF">EDC35_102206</name>
</gene>
<comment type="caution">
    <text evidence="1">The sequence shown here is derived from an EMBL/GenBank/DDBJ whole genome shotgun (WGS) entry which is preliminary data.</text>
</comment>
<sequence>MDKNLHETPEFFQPRLGLEIEPYLAGDDMQGLHHLARYHWAKQVLAMFRPRRVLDIACGSGYGSFILAGQMPDAQILGADYDPRGVALAAATYARPNLTYTQGNLVTWEAGAPGPVGSLGVFDAIVSFDTLEHLLHREIALLRIVSQLSPNGLLLFSTPCGHEQTLLNPAWEHHKIEYSYRDLHNLLRRFFKTVLIPEEENFPGADYWRQVVNRDRVRYLNKTNPVVCLGPIP</sequence>
<dbReference type="Pfam" id="PF13489">
    <property type="entry name" value="Methyltransf_23"/>
    <property type="match status" value="1"/>
</dbReference>
<dbReference type="SUPFAM" id="SSF53335">
    <property type="entry name" value="S-adenosyl-L-methionine-dependent methyltransferases"/>
    <property type="match status" value="1"/>
</dbReference>
<dbReference type="AlphaFoldDB" id="A0A4R3N1Y9"/>
<name>A0A4R3N1Y9_9GAMM</name>
<organism evidence="1 2">
    <name type="scientific">Thiobaca trueperi</name>
    <dbReference type="NCBI Taxonomy" id="127458"/>
    <lineage>
        <taxon>Bacteria</taxon>
        <taxon>Pseudomonadati</taxon>
        <taxon>Pseudomonadota</taxon>
        <taxon>Gammaproteobacteria</taxon>
        <taxon>Chromatiales</taxon>
        <taxon>Chromatiaceae</taxon>
        <taxon>Thiobaca</taxon>
    </lineage>
</organism>
<keyword evidence="1" id="KW-0808">Transferase</keyword>
<dbReference type="Proteomes" id="UP000295717">
    <property type="component" value="Unassembled WGS sequence"/>
</dbReference>
<dbReference type="GO" id="GO:0008168">
    <property type="term" value="F:methyltransferase activity"/>
    <property type="evidence" value="ECO:0007669"/>
    <property type="project" value="UniProtKB-KW"/>
</dbReference>
<dbReference type="Gene3D" id="3.40.50.150">
    <property type="entry name" value="Vaccinia Virus protein VP39"/>
    <property type="match status" value="1"/>
</dbReference>
<dbReference type="GO" id="GO:0032259">
    <property type="term" value="P:methylation"/>
    <property type="evidence" value="ECO:0007669"/>
    <property type="project" value="UniProtKB-KW"/>
</dbReference>
<dbReference type="PANTHER" id="PTHR43861">
    <property type="entry name" value="TRANS-ACONITATE 2-METHYLTRANSFERASE-RELATED"/>
    <property type="match status" value="1"/>
</dbReference>
<reference evidence="1 2" key="1">
    <citation type="submission" date="2019-03" db="EMBL/GenBank/DDBJ databases">
        <title>Genomic Encyclopedia of Type Strains, Phase IV (KMG-IV): sequencing the most valuable type-strain genomes for metagenomic binning, comparative biology and taxonomic classification.</title>
        <authorList>
            <person name="Goeker M."/>
        </authorList>
    </citation>
    <scope>NUCLEOTIDE SEQUENCE [LARGE SCALE GENOMIC DNA]</scope>
    <source>
        <strain evidence="1 2">DSM 13587</strain>
    </source>
</reference>
<dbReference type="InterPro" id="IPR029063">
    <property type="entry name" value="SAM-dependent_MTases_sf"/>
</dbReference>
<keyword evidence="2" id="KW-1185">Reference proteome</keyword>
<dbReference type="RefSeq" id="WP_132976003.1">
    <property type="nucleotide sequence ID" value="NZ_SMAO01000002.1"/>
</dbReference>
<evidence type="ECO:0000313" key="1">
    <source>
        <dbReference type="EMBL" id="TCT22875.1"/>
    </source>
</evidence>
<protein>
    <submittedName>
        <fullName evidence="1">Methyltransferase family protein</fullName>
    </submittedName>
</protein>
<accession>A0A4R3N1Y9</accession>
<dbReference type="OrthoDB" id="529208at2"/>
<keyword evidence="1" id="KW-0489">Methyltransferase</keyword>
<proteinExistence type="predicted"/>
<dbReference type="EMBL" id="SMAO01000002">
    <property type="protein sequence ID" value="TCT22875.1"/>
    <property type="molecule type" value="Genomic_DNA"/>
</dbReference>